<reference evidence="3" key="1">
    <citation type="submission" date="2022-12" db="EMBL/GenBank/DDBJ databases">
        <authorList>
            <person name="Petersen C."/>
        </authorList>
    </citation>
    <scope>NUCLEOTIDE SEQUENCE</scope>
    <source>
        <strain evidence="3">IBT 17660</strain>
    </source>
</reference>
<keyword evidence="2" id="KW-1133">Transmembrane helix</keyword>
<dbReference type="AlphaFoldDB" id="A0A9W9WX95"/>
<evidence type="ECO:0000256" key="2">
    <source>
        <dbReference type="SAM" id="Phobius"/>
    </source>
</evidence>
<reference evidence="3" key="2">
    <citation type="journal article" date="2023" name="IMA Fungus">
        <title>Comparative genomic study of the Penicillium genus elucidates a diverse pangenome and 15 lateral gene transfer events.</title>
        <authorList>
            <person name="Petersen C."/>
            <person name="Sorensen T."/>
            <person name="Nielsen M.R."/>
            <person name="Sondergaard T.E."/>
            <person name="Sorensen J.L."/>
            <person name="Fitzpatrick D.A."/>
            <person name="Frisvad J.C."/>
            <person name="Nielsen K.L."/>
        </authorList>
    </citation>
    <scope>NUCLEOTIDE SEQUENCE</scope>
    <source>
        <strain evidence="3">IBT 17660</strain>
    </source>
</reference>
<protein>
    <submittedName>
        <fullName evidence="3">Uncharacterized protein</fullName>
    </submittedName>
</protein>
<dbReference type="OrthoDB" id="4360842at2759"/>
<dbReference type="EMBL" id="JAPWDO010000003">
    <property type="protein sequence ID" value="KAJ5478443.1"/>
    <property type="molecule type" value="Genomic_DNA"/>
</dbReference>
<gene>
    <name evidence="3" type="ORF">N7530_003952</name>
</gene>
<keyword evidence="4" id="KW-1185">Reference proteome</keyword>
<comment type="caution">
    <text evidence="3">The sequence shown here is derived from an EMBL/GenBank/DDBJ whole genome shotgun (WGS) entry which is preliminary data.</text>
</comment>
<keyword evidence="2" id="KW-0472">Membrane</keyword>
<evidence type="ECO:0000313" key="4">
    <source>
        <dbReference type="Proteomes" id="UP001147760"/>
    </source>
</evidence>
<proteinExistence type="predicted"/>
<name>A0A9W9WX95_9EURO</name>
<organism evidence="3 4">
    <name type="scientific">Penicillium desertorum</name>
    <dbReference type="NCBI Taxonomy" id="1303715"/>
    <lineage>
        <taxon>Eukaryota</taxon>
        <taxon>Fungi</taxon>
        <taxon>Dikarya</taxon>
        <taxon>Ascomycota</taxon>
        <taxon>Pezizomycotina</taxon>
        <taxon>Eurotiomycetes</taxon>
        <taxon>Eurotiomycetidae</taxon>
        <taxon>Eurotiales</taxon>
        <taxon>Aspergillaceae</taxon>
        <taxon>Penicillium</taxon>
    </lineage>
</organism>
<dbReference type="Proteomes" id="UP001147760">
    <property type="component" value="Unassembled WGS sequence"/>
</dbReference>
<keyword evidence="2" id="KW-0812">Transmembrane</keyword>
<feature type="transmembrane region" description="Helical" evidence="2">
    <location>
        <begin position="35"/>
        <end position="56"/>
    </location>
</feature>
<sequence length="172" mass="19106">MPTLVSRAEDESVLGGLFHLAREVGEVLTPPALNILWLAVVFALVFETIKLFFWLVGRLLMRLGAFVGGYFYNMIDDLLPAAEYHAGSLADDVADNDNLGLLASALSPPEDGWTTENPKPKMPGPPKTNVTRYASRTKQAFALALCCFYDEFTLYALRWDKANMSHPVDGHW</sequence>
<evidence type="ECO:0000313" key="3">
    <source>
        <dbReference type="EMBL" id="KAJ5478443.1"/>
    </source>
</evidence>
<accession>A0A9W9WX95</accession>
<feature type="region of interest" description="Disordered" evidence="1">
    <location>
        <begin position="106"/>
        <end position="129"/>
    </location>
</feature>
<evidence type="ECO:0000256" key="1">
    <source>
        <dbReference type="SAM" id="MobiDB-lite"/>
    </source>
</evidence>